<gene>
    <name evidence="1" type="ORF">Scep_024132</name>
</gene>
<keyword evidence="2" id="KW-1185">Reference proteome</keyword>
<evidence type="ECO:0000313" key="2">
    <source>
        <dbReference type="Proteomes" id="UP001419268"/>
    </source>
</evidence>
<organism evidence="1 2">
    <name type="scientific">Stephania cephalantha</name>
    <dbReference type="NCBI Taxonomy" id="152367"/>
    <lineage>
        <taxon>Eukaryota</taxon>
        <taxon>Viridiplantae</taxon>
        <taxon>Streptophyta</taxon>
        <taxon>Embryophyta</taxon>
        <taxon>Tracheophyta</taxon>
        <taxon>Spermatophyta</taxon>
        <taxon>Magnoliopsida</taxon>
        <taxon>Ranunculales</taxon>
        <taxon>Menispermaceae</taxon>
        <taxon>Menispermoideae</taxon>
        <taxon>Cissampelideae</taxon>
        <taxon>Stephania</taxon>
    </lineage>
</organism>
<reference evidence="1 2" key="1">
    <citation type="submission" date="2024-01" db="EMBL/GenBank/DDBJ databases">
        <title>Genome assemblies of Stephania.</title>
        <authorList>
            <person name="Yang L."/>
        </authorList>
    </citation>
    <scope>NUCLEOTIDE SEQUENCE [LARGE SCALE GENOMIC DNA]</scope>
    <source>
        <strain evidence="1">JXDWG</strain>
        <tissue evidence="1">Leaf</tissue>
    </source>
</reference>
<dbReference type="AlphaFoldDB" id="A0AAP0EYV2"/>
<dbReference type="EMBL" id="JBBNAG010000010">
    <property type="protein sequence ID" value="KAK9100702.1"/>
    <property type="molecule type" value="Genomic_DNA"/>
</dbReference>
<proteinExistence type="predicted"/>
<sequence>MVKTHVPGSLALACVVLKLKVTNSRHLVTRSNSRLRVKGLFSKPAMPSNTPTTLIEIDNNVDNVNEKKKDNKTIIIARERIHTSQERLLTNDTSTSNDEAWDDQVSCSQKHNLRSPEDKDFQFVSEEEPVSEDVSLDPEMNEVEKDAEADGVDEQTEAKLGDDDIEIVGIEPVSFSRMPNKELFQTPPMQCQEVART</sequence>
<dbReference type="Proteomes" id="UP001419268">
    <property type="component" value="Unassembled WGS sequence"/>
</dbReference>
<comment type="caution">
    <text evidence="1">The sequence shown here is derived from an EMBL/GenBank/DDBJ whole genome shotgun (WGS) entry which is preliminary data.</text>
</comment>
<evidence type="ECO:0000313" key="1">
    <source>
        <dbReference type="EMBL" id="KAK9100702.1"/>
    </source>
</evidence>
<name>A0AAP0EYV2_9MAGN</name>
<accession>A0AAP0EYV2</accession>
<protein>
    <submittedName>
        <fullName evidence="1">Uncharacterized protein</fullName>
    </submittedName>
</protein>